<dbReference type="STRING" id="53501.SAMN04488043_12026"/>
<accession>A0A0P1G8M8</accession>
<dbReference type="GO" id="GO:0103068">
    <property type="term" value="F:leukotriene C4 gamma-glutamyl transferase activity"/>
    <property type="evidence" value="ECO:0007669"/>
    <property type="project" value="UniProtKB-EC"/>
</dbReference>
<dbReference type="InterPro" id="IPR051792">
    <property type="entry name" value="GGT_bact"/>
</dbReference>
<dbReference type="Gene3D" id="3.60.20.40">
    <property type="match status" value="1"/>
</dbReference>
<dbReference type="PANTHER" id="PTHR43199">
    <property type="entry name" value="GLUTATHIONE HYDROLASE"/>
    <property type="match status" value="1"/>
</dbReference>
<keyword evidence="3" id="KW-0378">Hydrolase</keyword>
<protein>
    <submittedName>
        <fullName evidence="5">Gamma-glutamyltranspeptidase</fullName>
        <ecNumber evidence="5">2.3.2.2</ecNumber>
    </submittedName>
</protein>
<proteinExistence type="inferred from homology"/>
<reference evidence="5 6" key="1">
    <citation type="submission" date="2015-09" db="EMBL/GenBank/DDBJ databases">
        <authorList>
            <consortium name="Swine Surveillance"/>
        </authorList>
    </citation>
    <scope>NUCLEOTIDE SEQUENCE [LARGE SCALE GENOMIC DNA]</scope>
    <source>
        <strain evidence="5 6">CECT 4357</strain>
    </source>
</reference>
<keyword evidence="4" id="KW-0865">Zymogen</keyword>
<dbReference type="EMBL" id="CYSA01000028">
    <property type="protein sequence ID" value="CUH68355.1"/>
    <property type="molecule type" value="Genomic_DNA"/>
</dbReference>
<evidence type="ECO:0000256" key="1">
    <source>
        <dbReference type="ARBA" id="ARBA00009381"/>
    </source>
</evidence>
<dbReference type="RefSeq" id="WP_058264202.1">
    <property type="nucleotide sequence ID" value="NZ_CP051181.1"/>
</dbReference>
<organism evidence="5 6">
    <name type="scientific">Thalassovita gelatinovora</name>
    <name type="common">Thalassobius gelatinovorus</name>
    <dbReference type="NCBI Taxonomy" id="53501"/>
    <lineage>
        <taxon>Bacteria</taxon>
        <taxon>Pseudomonadati</taxon>
        <taxon>Pseudomonadota</taxon>
        <taxon>Alphaproteobacteria</taxon>
        <taxon>Rhodobacterales</taxon>
        <taxon>Roseobacteraceae</taxon>
        <taxon>Thalassovita</taxon>
    </lineage>
</organism>
<gene>
    <name evidence="5" type="primary">ggt_2</name>
    <name evidence="5" type="ORF">TG4357_03514</name>
</gene>
<dbReference type="InterPro" id="IPR029055">
    <property type="entry name" value="Ntn_hydrolases_N"/>
</dbReference>
<evidence type="ECO:0000256" key="4">
    <source>
        <dbReference type="ARBA" id="ARBA00023145"/>
    </source>
</evidence>
<dbReference type="Proteomes" id="UP000051587">
    <property type="component" value="Unassembled WGS sequence"/>
</dbReference>
<sequence length="521" mass="54681">MTEMNDKAGRGIHAGVVAAGSPYAAEAGAEILRKGGSAADAAVAATLAICVSDPANASLLGRAQILVRGSNGAFAAIDGASAAPSSIPLPPDIAGEMTGLACAGIPGLPQALGQLHRRFGRLPLGEVASPAIKLAEQGFRPPEHLSAVWALRADQLAANQAMTYSRPGDGMDFRHPRLGALLRDFANNGAAAITQGETARQLVAGVRDNGGYWTPADLAGNDAREGELLHGRFRDCTVSTIGRQGWGHSLIQMLMILDQFPAFGSNMTADEALRLILTIRTCFADRPQRLGTLEPKPDGLALEMLVSPDFVASRAEAIRKELSQPANMVQHRAGTEPECVVEEDQDTTHLSTLDASGASVALTCSIGPHFGLRCIEPTFGLLPAKSYRMETDPAPGLRDVTEMAPVIVSRNGHPILTIGAAGSERIPGAIVQVIANVIDRGLDLQEAVARPRVNLKDDRPRVHRDIGTEVIAELTARGFSPELSERGHLNHLGIVHAVGVDASGQMTGAADDAWDGTVAFA</sequence>
<keyword evidence="2 5" id="KW-0808">Transferase</keyword>
<dbReference type="GO" id="GO:0016787">
    <property type="term" value="F:hydrolase activity"/>
    <property type="evidence" value="ECO:0007669"/>
    <property type="project" value="UniProtKB-KW"/>
</dbReference>
<evidence type="ECO:0000256" key="3">
    <source>
        <dbReference type="ARBA" id="ARBA00022801"/>
    </source>
</evidence>
<comment type="similarity">
    <text evidence="1">Belongs to the gamma-glutamyltransferase family.</text>
</comment>
<dbReference type="SUPFAM" id="SSF56235">
    <property type="entry name" value="N-terminal nucleophile aminohydrolases (Ntn hydrolases)"/>
    <property type="match status" value="1"/>
</dbReference>
<dbReference type="Pfam" id="PF01019">
    <property type="entry name" value="G_glu_transpept"/>
    <property type="match status" value="1"/>
</dbReference>
<evidence type="ECO:0000313" key="6">
    <source>
        <dbReference type="Proteomes" id="UP000051587"/>
    </source>
</evidence>
<dbReference type="AlphaFoldDB" id="A0A0P1G8M8"/>
<evidence type="ECO:0000313" key="5">
    <source>
        <dbReference type="EMBL" id="CUH68355.1"/>
    </source>
</evidence>
<name>A0A0P1G8M8_THAGE</name>
<dbReference type="EC" id="2.3.2.2" evidence="5"/>
<dbReference type="PRINTS" id="PR01210">
    <property type="entry name" value="GGTRANSPTASE"/>
</dbReference>
<keyword evidence="6" id="KW-1185">Reference proteome</keyword>
<keyword evidence="5" id="KW-0012">Acyltransferase</keyword>
<evidence type="ECO:0000256" key="2">
    <source>
        <dbReference type="ARBA" id="ARBA00022679"/>
    </source>
</evidence>
<dbReference type="OrthoDB" id="9781342at2"/>
<dbReference type="InterPro" id="IPR043138">
    <property type="entry name" value="GGT_lsub"/>
</dbReference>
<dbReference type="Gene3D" id="1.10.246.130">
    <property type="match status" value="1"/>
</dbReference>
<dbReference type="InterPro" id="IPR043137">
    <property type="entry name" value="GGT_ssub_C"/>
</dbReference>
<dbReference type="PANTHER" id="PTHR43199:SF1">
    <property type="entry name" value="GLUTATHIONE HYDROLASE PROENZYME"/>
    <property type="match status" value="1"/>
</dbReference>